<evidence type="ECO:0000256" key="1">
    <source>
        <dbReference type="SAM" id="MobiDB-lite"/>
    </source>
</evidence>
<feature type="region of interest" description="Disordered" evidence="1">
    <location>
        <begin position="67"/>
        <end position="87"/>
    </location>
</feature>
<dbReference type="EMBL" id="GL447283">
    <property type="protein sequence ID" value="EFN86603.1"/>
    <property type="molecule type" value="Genomic_DNA"/>
</dbReference>
<dbReference type="OrthoDB" id="6514900at2759"/>
<proteinExistence type="predicted"/>
<feature type="chain" id="PRO_5003157244" evidence="2">
    <location>
        <begin position="25"/>
        <end position="87"/>
    </location>
</feature>
<organism evidence="4">
    <name type="scientific">Harpegnathos saltator</name>
    <name type="common">Jerdon's jumping ant</name>
    <dbReference type="NCBI Taxonomy" id="610380"/>
    <lineage>
        <taxon>Eukaryota</taxon>
        <taxon>Metazoa</taxon>
        <taxon>Ecdysozoa</taxon>
        <taxon>Arthropoda</taxon>
        <taxon>Hexapoda</taxon>
        <taxon>Insecta</taxon>
        <taxon>Pterygota</taxon>
        <taxon>Neoptera</taxon>
        <taxon>Endopterygota</taxon>
        <taxon>Hymenoptera</taxon>
        <taxon>Apocrita</taxon>
        <taxon>Aculeata</taxon>
        <taxon>Formicoidea</taxon>
        <taxon>Formicidae</taxon>
        <taxon>Ponerinae</taxon>
        <taxon>Ponerini</taxon>
        <taxon>Harpegnathos</taxon>
    </lineage>
</organism>
<reference evidence="3 4" key="1">
    <citation type="journal article" date="2010" name="Science">
        <title>Genomic comparison of the ants Camponotus floridanus and Harpegnathos saltator.</title>
        <authorList>
            <person name="Bonasio R."/>
            <person name="Zhang G."/>
            <person name="Ye C."/>
            <person name="Mutti N.S."/>
            <person name="Fang X."/>
            <person name="Qin N."/>
            <person name="Donahue G."/>
            <person name="Yang P."/>
            <person name="Li Q."/>
            <person name="Li C."/>
            <person name="Zhang P."/>
            <person name="Huang Z."/>
            <person name="Berger S.L."/>
            <person name="Reinberg D."/>
            <person name="Wang J."/>
            <person name="Liebig J."/>
        </authorList>
    </citation>
    <scope>NUCLEOTIDE SEQUENCE [LARGE SCALE GENOMIC DNA]</scope>
    <source>
        <strain evidence="3 4">R22 G/1</strain>
    </source>
</reference>
<keyword evidence="2" id="KW-0732">Signal</keyword>
<sequence length="87" mass="9976">MKLSIGAAILCVLVIVLLPGATYARPADWLLRGRRRRSIPEDDLRKLQHLLLIVGRDADLSADQSDQFRPLPWKEDPQEAQRDYQLI</sequence>
<feature type="signal peptide" evidence="2">
    <location>
        <begin position="1"/>
        <end position="24"/>
    </location>
</feature>
<protein>
    <submittedName>
        <fullName evidence="3">Uncharacterized protein</fullName>
    </submittedName>
</protein>
<evidence type="ECO:0000313" key="3">
    <source>
        <dbReference type="EMBL" id="EFN86603.1"/>
    </source>
</evidence>
<dbReference type="AlphaFoldDB" id="E2BCH7"/>
<dbReference type="OMA" id="PLPWKED"/>
<evidence type="ECO:0000313" key="4">
    <source>
        <dbReference type="Proteomes" id="UP000008237"/>
    </source>
</evidence>
<evidence type="ECO:0000256" key="2">
    <source>
        <dbReference type="SAM" id="SignalP"/>
    </source>
</evidence>
<feature type="compositionally biased region" description="Basic and acidic residues" evidence="1">
    <location>
        <begin position="72"/>
        <end position="87"/>
    </location>
</feature>
<dbReference type="InParanoid" id="E2BCH7"/>
<name>E2BCH7_HARSA</name>
<accession>E2BCH7</accession>
<dbReference type="Proteomes" id="UP000008237">
    <property type="component" value="Unassembled WGS sequence"/>
</dbReference>
<gene>
    <name evidence="3" type="ORF">EAI_00648</name>
</gene>
<keyword evidence="4" id="KW-1185">Reference proteome</keyword>